<dbReference type="Proteomes" id="UP000887580">
    <property type="component" value="Unplaced"/>
</dbReference>
<evidence type="ECO:0000313" key="1">
    <source>
        <dbReference type="Proteomes" id="UP000887580"/>
    </source>
</evidence>
<reference evidence="2" key="1">
    <citation type="submission" date="2022-11" db="UniProtKB">
        <authorList>
            <consortium name="WormBaseParasite"/>
        </authorList>
    </citation>
    <scope>IDENTIFICATION</scope>
</reference>
<dbReference type="WBParaSite" id="PS1159_v2.g16371.t1">
    <property type="protein sequence ID" value="PS1159_v2.g16371.t1"/>
    <property type="gene ID" value="PS1159_v2.g16371"/>
</dbReference>
<evidence type="ECO:0000313" key="2">
    <source>
        <dbReference type="WBParaSite" id="PS1159_v2.g16371.t1"/>
    </source>
</evidence>
<organism evidence="1 2">
    <name type="scientific">Panagrolaimus sp. PS1159</name>
    <dbReference type="NCBI Taxonomy" id="55785"/>
    <lineage>
        <taxon>Eukaryota</taxon>
        <taxon>Metazoa</taxon>
        <taxon>Ecdysozoa</taxon>
        <taxon>Nematoda</taxon>
        <taxon>Chromadorea</taxon>
        <taxon>Rhabditida</taxon>
        <taxon>Tylenchina</taxon>
        <taxon>Panagrolaimomorpha</taxon>
        <taxon>Panagrolaimoidea</taxon>
        <taxon>Panagrolaimidae</taxon>
        <taxon>Panagrolaimus</taxon>
    </lineage>
</organism>
<proteinExistence type="predicted"/>
<protein>
    <submittedName>
        <fullName evidence="2">Protein polybromo-1</fullName>
    </submittedName>
</protein>
<sequence>MGKKEDSTPTMRTPRRRLKREETYDQVDMCQKLYDALKAAKDSNGKSVTDPFIRVPSRRMDAEYYNKISDPIDFTRINQRLRAVEYSSFSDFCKDIELVISNAHLYYENDTAEYLSATELQKVYHELKAEHENPSDSVEPSPSPNFGEKGIIMSSSAGTAGASDQTKFEHILALILTLSDKQGRLLSPLFRVLLTAKELPDYYEIISNPIDLKTIASKIRSGSYKSWAAFDEDIQLLVNNCKKFNEPSSQIYKDAVKIYAFYEQKKAEILAPKFVIDKSKIAENKRLINALLEQKESTDNSELSEDSEEDEETEKNSNPLWVLYWAVRNLPNDKKSQGNVAQPFLELPNKQHYPDYYDEITNPMSLYVINKRLKSGYYNTLQYLVDDLLLICYNARCYNMESSDFYRAACKLEKFITKKTRELDPTVSINIAEVPNDVDEEMGEEDEDEEEDEEEDQTPKPDRKKRAHVSIAESDNNDSESNFIRLGSKRRKKNEFSEFGSEIGKQNLIVRQHPQGRKSIEEHQHIYRNKLLRVLNTVKNYNLNGRLIAEPLLYVPDPKQFPDYYAKVKKPIDLTTIQKNVEDLTYKTSGEFMNDLFTLFTNVRLLYPPQTEIVQHANILQENAALTMKHITKGQVIPLPVRKIRKYGQYKSRRSGESPAGTPSRTPGRTSSVFTSPPPESRQIIQPKRNIAEEQAKMKEIYNSLYSLRSTDKRHLAGTFVKLPTREEYPSYYEKIKRPIDLSKILSKLNGNNYESLKDFFADLKLVFDNACLFNDPASQIYKDALVLQKEVMQLRNQYLNTEEICISSEVKLMLMKIFVEISTFISNGRCLAESLDDIQKVLRKHGVSEDEMPFSLDEIKYNLDKGRYRRLDRFQEDFFYLLAKIREHVPVASELFRDTIELQKHFIDKRESVCKDILITPAKLYCRSELDRELEIVKKRRKQRDQASTAATTNEAEPEASAEDVSQEIEALNNSAESNDEPSVEFGGKTYYPEDYVYVASADDNAPPDAPKHIMRIERIFHDEEGIFVVRGIWCYKPRETFHLATRLFFPNEVFLTPFKDTVTVDRLRGKCCVMFAEDYLKAKPLEFDDSDVYVCESKYLGRKQHFKKLQAWPYPEESEKLKIETRTEPLKITKIKSELTKDGSEADFNEEKKKARSESAQPKPIAGEEDEDVHETIPGVVSERVKNLPRILDIHRDEVKIKDTKNLSNEENIFFEQMLHNGIWYRRGDGVLAFREKAGHCDVFRIDKMWRTKDGEAFISGPYFARPHEVKHDENVTFFKRELIAVEQPDSTLNMNLIQARCVILTTKIYETSRPTEFAECDVFVVDRRCWGETPISDWKQCSLVGGTYEPSVSSGFPMDLNDSRPIKKLK</sequence>
<accession>A0AC35FD23</accession>
<name>A0AC35FD23_9BILA</name>